<keyword evidence="2" id="KW-1185">Reference proteome</keyword>
<dbReference type="PROSITE" id="PS51257">
    <property type="entry name" value="PROKAR_LIPOPROTEIN"/>
    <property type="match status" value="1"/>
</dbReference>
<gene>
    <name evidence="1" type="ORF">NG821_03515</name>
</gene>
<organism evidence="1 2">
    <name type="scientific">Segatella cerevisiae</name>
    <dbReference type="NCBI Taxonomy" id="2053716"/>
    <lineage>
        <taxon>Bacteria</taxon>
        <taxon>Pseudomonadati</taxon>
        <taxon>Bacteroidota</taxon>
        <taxon>Bacteroidia</taxon>
        <taxon>Bacteroidales</taxon>
        <taxon>Prevotellaceae</taxon>
        <taxon>Segatella</taxon>
    </lineage>
</organism>
<evidence type="ECO:0000313" key="1">
    <source>
        <dbReference type="EMBL" id="MCO6024922.1"/>
    </source>
</evidence>
<dbReference type="Proteomes" id="UP001204015">
    <property type="component" value="Unassembled WGS sequence"/>
</dbReference>
<dbReference type="EMBL" id="JAMXLY010000008">
    <property type="protein sequence ID" value="MCO6024922.1"/>
    <property type="molecule type" value="Genomic_DNA"/>
</dbReference>
<dbReference type="Gene3D" id="3.80.10.10">
    <property type="entry name" value="Ribonuclease Inhibitor"/>
    <property type="match status" value="1"/>
</dbReference>
<name>A0ABT1BV04_9BACT</name>
<evidence type="ECO:0000313" key="2">
    <source>
        <dbReference type="Proteomes" id="UP001204015"/>
    </source>
</evidence>
<sequence length="474" mass="53408">MNKIFVMGAMAATILGFSACNNDSDGPTYPNVPMTNDSLIQVLKDKGFKFNDKNQLLLDDKALKTDSLDLSRTKLKNFTGLDQLPNLRAVNLQNNDYKFSVDVSTLPSQVVDLDLRNNDIYEVKGLSNTTLVKDYGFGNCIIMHEFDQLYLPENVKYDQDQLVAFYARNKSDKKTVYINLADAKGKLTPYNTFRSVPDRKLRQYLYNHFSQVFTVTDNKDTLIDLSKTFSSDDQSSAPIAPTFQPSTFDGFQYIWNNPTYTGTTLMVNAGPNDQDIPDLKVNPQASVLKFNHVNFVNGLDLSQATNLYHLEMYSCKGVKTIDLSNSNLFGQRAYATETVGPDVSTIDVEGCDDIEEIKYPELATVVEVNRFVLLPHLKALDLSGLEFFGNLELGDLDACKIKYPTIQYSIVDGKIVNDGKLDNSLFGIYDDVYQKAETQPFIKANLKYLKQSSVTITDKYLKPKQKASVKWKDM</sequence>
<dbReference type="RefSeq" id="WP_252760283.1">
    <property type="nucleotide sequence ID" value="NZ_JAMXLY010000008.1"/>
</dbReference>
<proteinExistence type="predicted"/>
<protein>
    <recommendedName>
        <fullName evidence="3">Leucine-rich repeat domain-containing protein</fullName>
    </recommendedName>
</protein>
<accession>A0ABT1BV04</accession>
<reference evidence="1 2" key="1">
    <citation type="submission" date="2022-06" db="EMBL/GenBank/DDBJ databases">
        <title>A taxonomic note on the genus Prevotella: Description of four novel genera and emended description of the genera Hallella and Xylanibacter.</title>
        <authorList>
            <person name="Hitch T.C.A."/>
        </authorList>
    </citation>
    <scope>NUCLEOTIDE SEQUENCE [LARGE SCALE GENOMIC DNA]</scope>
    <source>
        <strain evidence="1 2">DSM 100619</strain>
    </source>
</reference>
<dbReference type="InterPro" id="IPR032675">
    <property type="entry name" value="LRR_dom_sf"/>
</dbReference>
<dbReference type="SUPFAM" id="SSF52058">
    <property type="entry name" value="L domain-like"/>
    <property type="match status" value="1"/>
</dbReference>
<evidence type="ECO:0008006" key="3">
    <source>
        <dbReference type="Google" id="ProtNLM"/>
    </source>
</evidence>
<comment type="caution">
    <text evidence="1">The sequence shown here is derived from an EMBL/GenBank/DDBJ whole genome shotgun (WGS) entry which is preliminary data.</text>
</comment>